<dbReference type="PANTHER" id="PTHR47894">
    <property type="entry name" value="HTH-TYPE TRANSCRIPTIONAL REGULATOR GADX"/>
    <property type="match status" value="1"/>
</dbReference>
<feature type="domain" description="HTH araC/xylS-type" evidence="4">
    <location>
        <begin position="228"/>
        <end position="327"/>
    </location>
</feature>
<evidence type="ECO:0000259" key="4">
    <source>
        <dbReference type="PROSITE" id="PS01124"/>
    </source>
</evidence>
<dbReference type="AlphaFoldDB" id="A6GBK0"/>
<evidence type="ECO:0000256" key="1">
    <source>
        <dbReference type="ARBA" id="ARBA00023015"/>
    </source>
</evidence>
<dbReference type="Pfam" id="PF12833">
    <property type="entry name" value="HTH_18"/>
    <property type="match status" value="1"/>
</dbReference>
<gene>
    <name evidence="5" type="ORF">PPSIR1_18922</name>
</gene>
<dbReference type="GO" id="GO:0003700">
    <property type="term" value="F:DNA-binding transcription factor activity"/>
    <property type="evidence" value="ECO:0007669"/>
    <property type="project" value="InterPro"/>
</dbReference>
<dbReference type="SUPFAM" id="SSF46689">
    <property type="entry name" value="Homeodomain-like"/>
    <property type="match status" value="1"/>
</dbReference>
<proteinExistence type="predicted"/>
<dbReference type="eggNOG" id="COG2207">
    <property type="taxonomic scope" value="Bacteria"/>
</dbReference>
<organism evidence="5 6">
    <name type="scientific">Plesiocystis pacifica SIR-1</name>
    <dbReference type="NCBI Taxonomy" id="391625"/>
    <lineage>
        <taxon>Bacteria</taxon>
        <taxon>Pseudomonadati</taxon>
        <taxon>Myxococcota</taxon>
        <taxon>Polyangia</taxon>
        <taxon>Nannocystales</taxon>
        <taxon>Nannocystaceae</taxon>
        <taxon>Plesiocystis</taxon>
    </lineage>
</organism>
<dbReference type="Proteomes" id="UP000005801">
    <property type="component" value="Unassembled WGS sequence"/>
</dbReference>
<dbReference type="Gene3D" id="1.10.10.60">
    <property type="entry name" value="Homeodomain-like"/>
    <property type="match status" value="1"/>
</dbReference>
<keyword evidence="6" id="KW-1185">Reference proteome</keyword>
<evidence type="ECO:0000256" key="3">
    <source>
        <dbReference type="ARBA" id="ARBA00023163"/>
    </source>
</evidence>
<evidence type="ECO:0000313" key="6">
    <source>
        <dbReference type="Proteomes" id="UP000005801"/>
    </source>
</evidence>
<name>A6GBK0_9BACT</name>
<dbReference type="RefSeq" id="WP_006974091.1">
    <property type="nucleotide sequence ID" value="NZ_ABCS01000058.1"/>
</dbReference>
<dbReference type="InterPro" id="IPR009057">
    <property type="entry name" value="Homeodomain-like_sf"/>
</dbReference>
<dbReference type="EMBL" id="ABCS01000058">
    <property type="protein sequence ID" value="EDM76804.1"/>
    <property type="molecule type" value="Genomic_DNA"/>
</dbReference>
<protein>
    <submittedName>
        <fullName evidence="5">Transcriptional regulator, AraC-family protein</fullName>
    </submittedName>
</protein>
<dbReference type="Pfam" id="PF12625">
    <property type="entry name" value="Arabinose_bd"/>
    <property type="match status" value="1"/>
</dbReference>
<feature type="non-terminal residue" evidence="5">
    <location>
        <position position="738"/>
    </location>
</feature>
<accession>A6GBK0</accession>
<dbReference type="GO" id="GO:0000976">
    <property type="term" value="F:transcription cis-regulatory region binding"/>
    <property type="evidence" value="ECO:0007669"/>
    <property type="project" value="TreeGrafter"/>
</dbReference>
<keyword evidence="3" id="KW-0804">Transcription</keyword>
<evidence type="ECO:0000256" key="2">
    <source>
        <dbReference type="ARBA" id="ARBA00023125"/>
    </source>
</evidence>
<dbReference type="PANTHER" id="PTHR47894:SF1">
    <property type="entry name" value="HTH-TYPE TRANSCRIPTIONAL REGULATOR VQSM"/>
    <property type="match status" value="1"/>
</dbReference>
<dbReference type="GO" id="GO:0005829">
    <property type="term" value="C:cytosol"/>
    <property type="evidence" value="ECO:0007669"/>
    <property type="project" value="TreeGrafter"/>
</dbReference>
<reference evidence="5 6" key="1">
    <citation type="submission" date="2007-06" db="EMBL/GenBank/DDBJ databases">
        <authorList>
            <person name="Shimkets L."/>
            <person name="Ferriera S."/>
            <person name="Johnson J."/>
            <person name="Kravitz S."/>
            <person name="Beeson K."/>
            <person name="Sutton G."/>
            <person name="Rogers Y.-H."/>
            <person name="Friedman R."/>
            <person name="Frazier M."/>
            <person name="Venter J.C."/>
        </authorList>
    </citation>
    <scope>NUCLEOTIDE SEQUENCE [LARGE SCALE GENOMIC DNA]</scope>
    <source>
        <strain evidence="5 6">SIR-1</strain>
    </source>
</reference>
<evidence type="ECO:0000313" key="5">
    <source>
        <dbReference type="EMBL" id="EDM76804.1"/>
    </source>
</evidence>
<dbReference type="SMART" id="SM00342">
    <property type="entry name" value="HTH_ARAC"/>
    <property type="match status" value="1"/>
</dbReference>
<dbReference type="InterPro" id="IPR032687">
    <property type="entry name" value="AraC-type_N"/>
</dbReference>
<comment type="caution">
    <text evidence="5">The sequence shown here is derived from an EMBL/GenBank/DDBJ whole genome shotgun (WGS) entry which is preliminary data.</text>
</comment>
<keyword evidence="1" id="KW-0805">Transcription regulation</keyword>
<dbReference type="eggNOG" id="COG1413">
    <property type="taxonomic scope" value="Bacteria"/>
</dbReference>
<dbReference type="InterPro" id="IPR018060">
    <property type="entry name" value="HTH_AraC"/>
</dbReference>
<keyword evidence="2" id="KW-0238">DNA-binding</keyword>
<dbReference type="PROSITE" id="PS01124">
    <property type="entry name" value="HTH_ARAC_FAMILY_2"/>
    <property type="match status" value="1"/>
</dbReference>
<sequence>MAAITARLIEHGHAANVPLPDLLAEVGWSEARPPSPDTRVPFPAHWGVWRRIHERGVAGDFGLGFGDGFELSRLGVLGMLMTHSATVEDAMMQQTRFQRLLLDTPFKVTRLEPDKLVVEHPPLAIAMQLPHMIVAGLAYWMRLLRELTGARVDALAVELPHPPLAEPERYRASFGVVPTFDAPRISLEVDRRWWSAPVRAQPTGLETYLETRSRALLRQLPTRGEQLDVVREYIVDELRHCRRPTLGAAAQRVCASTRTLQRKLQAVSMSFDALLDEARRCLSIEYLGDDRLTIGEVAVVLGYSEPATFYRAFKRWTGDAAGGLPSEPPGLMAQRAMAALIWDIQAQHLDEVEFLLEAHARAMASPKYTLAMVEAGLERRLLAHVDGLRVGGEAALAKLLLPALAEGEVEDDHERAAAAAFVILESADEPACARVLDALDAACVRGDRRAREGLRAALGRTRRRGLAPWLGRGLGGLDAAVVAGRIGALADRGADPGAALEAWLDRTDPALSLALAELARFVRDSSRRAALAPALTRWMGDANPELRRAAIDCGLIHGLPGAWPALVAEARASPSRWALDWLARLGDASVHAWLVAQLRERPGPATLWAAGSSGRPRALEAALEPRLLEHPSLGRLAGEVACRIAGAPVEDDALWLDRGRRPSDDPERTLPALEDDALEAELVPHEDLAVRLPDPEALRSWWAQRRDAFDPSQRYCWGRPFALPAVRAALDEAPLRHR</sequence>
<dbReference type="STRING" id="391625.PPSIR1_18922"/>